<feature type="transmembrane region" description="Helical" evidence="1">
    <location>
        <begin position="81"/>
        <end position="98"/>
    </location>
</feature>
<keyword evidence="1" id="KW-0812">Transmembrane</keyword>
<dbReference type="EMBL" id="ML211342">
    <property type="protein sequence ID" value="TFK84098.1"/>
    <property type="molecule type" value="Genomic_DNA"/>
</dbReference>
<dbReference type="Proteomes" id="UP000308197">
    <property type="component" value="Unassembled WGS sequence"/>
</dbReference>
<protein>
    <submittedName>
        <fullName evidence="2">Uncharacterized protein</fullName>
    </submittedName>
</protein>
<dbReference type="InParanoid" id="A0A5C3P692"/>
<sequence>MDGERIQELFTAFITYMWEGARNGANWAKEHPVYAEYSNFASMDWERIKELFTAFIRYSWEAASNGAIWAEEHQEESENPYLVWAACVALALMLYALVRGTEALLRVIYKLVIVVLKLLYWLASASLNTLALQSSPRSSYRSYIA</sequence>
<accession>A0A5C3P692</accession>
<keyword evidence="1" id="KW-0472">Membrane</keyword>
<dbReference type="AlphaFoldDB" id="A0A5C3P692"/>
<proteinExistence type="predicted"/>
<evidence type="ECO:0000256" key="1">
    <source>
        <dbReference type="SAM" id="Phobius"/>
    </source>
</evidence>
<feature type="transmembrane region" description="Helical" evidence="1">
    <location>
        <begin position="107"/>
        <end position="127"/>
    </location>
</feature>
<reference evidence="2 3" key="1">
    <citation type="journal article" date="2019" name="Nat. Ecol. Evol.">
        <title>Megaphylogeny resolves global patterns of mushroom evolution.</title>
        <authorList>
            <person name="Varga T."/>
            <person name="Krizsan K."/>
            <person name="Foldi C."/>
            <person name="Dima B."/>
            <person name="Sanchez-Garcia M."/>
            <person name="Sanchez-Ramirez S."/>
            <person name="Szollosi G.J."/>
            <person name="Szarkandi J.G."/>
            <person name="Papp V."/>
            <person name="Albert L."/>
            <person name="Andreopoulos W."/>
            <person name="Angelini C."/>
            <person name="Antonin V."/>
            <person name="Barry K.W."/>
            <person name="Bougher N.L."/>
            <person name="Buchanan P."/>
            <person name="Buyck B."/>
            <person name="Bense V."/>
            <person name="Catcheside P."/>
            <person name="Chovatia M."/>
            <person name="Cooper J."/>
            <person name="Damon W."/>
            <person name="Desjardin D."/>
            <person name="Finy P."/>
            <person name="Geml J."/>
            <person name="Haridas S."/>
            <person name="Hughes K."/>
            <person name="Justo A."/>
            <person name="Karasinski D."/>
            <person name="Kautmanova I."/>
            <person name="Kiss B."/>
            <person name="Kocsube S."/>
            <person name="Kotiranta H."/>
            <person name="LaButti K.M."/>
            <person name="Lechner B.E."/>
            <person name="Liimatainen K."/>
            <person name="Lipzen A."/>
            <person name="Lukacs Z."/>
            <person name="Mihaltcheva S."/>
            <person name="Morgado L.N."/>
            <person name="Niskanen T."/>
            <person name="Noordeloos M.E."/>
            <person name="Ohm R.A."/>
            <person name="Ortiz-Santana B."/>
            <person name="Ovrebo C."/>
            <person name="Racz N."/>
            <person name="Riley R."/>
            <person name="Savchenko A."/>
            <person name="Shiryaev A."/>
            <person name="Soop K."/>
            <person name="Spirin V."/>
            <person name="Szebenyi C."/>
            <person name="Tomsovsky M."/>
            <person name="Tulloss R.E."/>
            <person name="Uehling J."/>
            <person name="Grigoriev I.V."/>
            <person name="Vagvolgyi C."/>
            <person name="Papp T."/>
            <person name="Martin F.M."/>
            <person name="Miettinen O."/>
            <person name="Hibbett D.S."/>
            <person name="Nagy L.G."/>
        </authorList>
    </citation>
    <scope>NUCLEOTIDE SEQUENCE [LARGE SCALE GENOMIC DNA]</scope>
    <source>
        <strain evidence="2 3">HHB13444</strain>
    </source>
</reference>
<evidence type="ECO:0000313" key="2">
    <source>
        <dbReference type="EMBL" id="TFK84098.1"/>
    </source>
</evidence>
<keyword evidence="3" id="KW-1185">Reference proteome</keyword>
<name>A0A5C3P692_9APHY</name>
<evidence type="ECO:0000313" key="3">
    <source>
        <dbReference type="Proteomes" id="UP000308197"/>
    </source>
</evidence>
<gene>
    <name evidence="2" type="ORF">K466DRAFT_237472</name>
</gene>
<keyword evidence="1" id="KW-1133">Transmembrane helix</keyword>
<organism evidence="2 3">
    <name type="scientific">Polyporus arcularius HHB13444</name>
    <dbReference type="NCBI Taxonomy" id="1314778"/>
    <lineage>
        <taxon>Eukaryota</taxon>
        <taxon>Fungi</taxon>
        <taxon>Dikarya</taxon>
        <taxon>Basidiomycota</taxon>
        <taxon>Agaricomycotina</taxon>
        <taxon>Agaricomycetes</taxon>
        <taxon>Polyporales</taxon>
        <taxon>Polyporaceae</taxon>
        <taxon>Polyporus</taxon>
    </lineage>
</organism>